<evidence type="ECO:0000313" key="3">
    <source>
        <dbReference type="Proteomes" id="UP000318010"/>
    </source>
</evidence>
<gene>
    <name evidence="2" type="ORF">FPZ42_05710</name>
</gene>
<evidence type="ECO:0000256" key="1">
    <source>
        <dbReference type="SAM" id="SignalP"/>
    </source>
</evidence>
<name>A0A563UBR2_9SPHI</name>
<dbReference type="RefSeq" id="WP_146269493.1">
    <property type="nucleotide sequence ID" value="NZ_VOEI01000001.1"/>
</dbReference>
<comment type="caution">
    <text evidence="2">The sequence shown here is derived from an EMBL/GenBank/DDBJ whole genome shotgun (WGS) entry which is preliminary data.</text>
</comment>
<dbReference type="SUPFAM" id="SSF53254">
    <property type="entry name" value="Phosphoglycerate mutase-like"/>
    <property type="match status" value="1"/>
</dbReference>
<dbReference type="InterPro" id="IPR029033">
    <property type="entry name" value="His_PPase_superfam"/>
</dbReference>
<feature type="signal peptide" evidence="1">
    <location>
        <begin position="1"/>
        <end position="27"/>
    </location>
</feature>
<keyword evidence="1" id="KW-0732">Signal</keyword>
<evidence type="ECO:0000313" key="2">
    <source>
        <dbReference type="EMBL" id="TWR28699.1"/>
    </source>
</evidence>
<dbReference type="OrthoDB" id="3296006at2"/>
<accession>A0A563UBR2</accession>
<organism evidence="2 3">
    <name type="scientific">Mucilaginibacter achroorhodeus</name>
    <dbReference type="NCBI Taxonomy" id="2599294"/>
    <lineage>
        <taxon>Bacteria</taxon>
        <taxon>Pseudomonadati</taxon>
        <taxon>Bacteroidota</taxon>
        <taxon>Sphingobacteriia</taxon>
        <taxon>Sphingobacteriales</taxon>
        <taxon>Sphingobacteriaceae</taxon>
        <taxon>Mucilaginibacter</taxon>
    </lineage>
</organism>
<protein>
    <submittedName>
        <fullName evidence="2">Histidine phosphatase family protein</fullName>
    </submittedName>
</protein>
<dbReference type="AlphaFoldDB" id="A0A563UBR2"/>
<dbReference type="CDD" id="cd07067">
    <property type="entry name" value="HP_PGM_like"/>
    <property type="match status" value="1"/>
</dbReference>
<dbReference type="Gene3D" id="3.40.50.1240">
    <property type="entry name" value="Phosphoglycerate mutase-like"/>
    <property type="match status" value="1"/>
</dbReference>
<feature type="chain" id="PRO_5022042446" evidence="1">
    <location>
        <begin position="28"/>
        <end position="204"/>
    </location>
</feature>
<sequence length="204" mass="22667">MKNAIRPVHFFGVLLLCLVISNFSASAQKTTIYLVRHAETPITLPKADDPALSQTGQQRANELAKKLKGKHIKAIYVTKLKSSGLTARPLAVKARILPRVYEADSAGIRYLAKALLKNFQGSNVLIIADANSLMPLLSALGADTPFAAVSEQDYDMLYTVTIKENGDTELDLDYYGQKHHENEIPEKYLPEISHPENIRPFTNY</sequence>
<proteinExistence type="predicted"/>
<dbReference type="EMBL" id="VOEI01000001">
    <property type="protein sequence ID" value="TWR28699.1"/>
    <property type="molecule type" value="Genomic_DNA"/>
</dbReference>
<dbReference type="Proteomes" id="UP000318010">
    <property type="component" value="Unassembled WGS sequence"/>
</dbReference>
<reference evidence="2 3" key="1">
    <citation type="submission" date="2019-07" db="EMBL/GenBank/DDBJ databases">
        <authorList>
            <person name="Kim J."/>
        </authorList>
    </citation>
    <scope>NUCLEOTIDE SEQUENCE [LARGE SCALE GENOMIC DNA]</scope>
    <source>
        <strain evidence="2 3">MJ1a</strain>
    </source>
</reference>
<dbReference type="Pfam" id="PF00300">
    <property type="entry name" value="His_Phos_1"/>
    <property type="match status" value="1"/>
</dbReference>
<keyword evidence="3" id="KW-1185">Reference proteome</keyword>
<dbReference type="InterPro" id="IPR013078">
    <property type="entry name" value="His_Pase_superF_clade-1"/>
</dbReference>